<accession>A0A843V9R6</accession>
<dbReference type="AlphaFoldDB" id="A0A843V9R6"/>
<reference evidence="1" key="1">
    <citation type="submission" date="2017-07" db="EMBL/GenBank/DDBJ databases">
        <title>Taro Niue Genome Assembly and Annotation.</title>
        <authorList>
            <person name="Atibalentja N."/>
            <person name="Keating K."/>
            <person name="Fields C.J."/>
        </authorList>
    </citation>
    <scope>NUCLEOTIDE SEQUENCE</scope>
    <source>
        <strain evidence="1">Niue_2</strain>
        <tissue evidence="1">Leaf</tissue>
    </source>
</reference>
<organism evidence="1 2">
    <name type="scientific">Colocasia esculenta</name>
    <name type="common">Wild taro</name>
    <name type="synonym">Arum esculentum</name>
    <dbReference type="NCBI Taxonomy" id="4460"/>
    <lineage>
        <taxon>Eukaryota</taxon>
        <taxon>Viridiplantae</taxon>
        <taxon>Streptophyta</taxon>
        <taxon>Embryophyta</taxon>
        <taxon>Tracheophyta</taxon>
        <taxon>Spermatophyta</taxon>
        <taxon>Magnoliopsida</taxon>
        <taxon>Liliopsida</taxon>
        <taxon>Araceae</taxon>
        <taxon>Aroideae</taxon>
        <taxon>Colocasieae</taxon>
        <taxon>Colocasia</taxon>
    </lineage>
</organism>
<dbReference type="Pfam" id="PF04882">
    <property type="entry name" value="Peroxin-3"/>
    <property type="match status" value="1"/>
</dbReference>
<keyword evidence="2" id="KW-1185">Reference proteome</keyword>
<dbReference type="PANTHER" id="PTHR28080">
    <property type="entry name" value="PEROXISOMAL BIOGENESIS FACTOR 3"/>
    <property type="match status" value="1"/>
</dbReference>
<dbReference type="OrthoDB" id="45930at2759"/>
<proteinExistence type="predicted"/>
<comment type="caution">
    <text evidence="1">The sequence shown here is derived from an EMBL/GenBank/DDBJ whole genome shotgun (WGS) entry which is preliminary data.</text>
</comment>
<dbReference type="GO" id="GO:0030674">
    <property type="term" value="F:protein-macromolecule adaptor activity"/>
    <property type="evidence" value="ECO:0007669"/>
    <property type="project" value="TreeGrafter"/>
</dbReference>
<evidence type="ECO:0000313" key="1">
    <source>
        <dbReference type="EMBL" id="MQL92655.1"/>
    </source>
</evidence>
<dbReference type="InterPro" id="IPR006966">
    <property type="entry name" value="Peroxin-3"/>
</dbReference>
<gene>
    <name evidence="1" type="ORF">Taro_025284</name>
</gene>
<name>A0A843V9R6_COLES</name>
<sequence length="156" mass="17381">MIELHEMMMQILNLFMGSDAPNSWLACLIPDTASQYRQLVAMSSNGFDDSTMLMDVSKLEELMAETRAVLSSSDFAHIMEISLRRVVDGLVEDISMQMGGSPHSGFPLAKLLPRVAQSSPSLLEEPSNNKFIHRIKSLPEVELFFTLLYANTVQVS</sequence>
<dbReference type="GO" id="GO:0005778">
    <property type="term" value="C:peroxisomal membrane"/>
    <property type="evidence" value="ECO:0007669"/>
    <property type="project" value="InterPro"/>
</dbReference>
<dbReference type="PANTHER" id="PTHR28080:SF1">
    <property type="entry name" value="PEROXISOMAL BIOGENESIS FACTOR 3"/>
    <property type="match status" value="1"/>
</dbReference>
<dbReference type="GO" id="GO:0045046">
    <property type="term" value="P:protein import into peroxisome membrane"/>
    <property type="evidence" value="ECO:0007669"/>
    <property type="project" value="TreeGrafter"/>
</dbReference>
<dbReference type="Proteomes" id="UP000652761">
    <property type="component" value="Unassembled WGS sequence"/>
</dbReference>
<dbReference type="EMBL" id="NMUH01001471">
    <property type="protein sequence ID" value="MQL92655.1"/>
    <property type="molecule type" value="Genomic_DNA"/>
</dbReference>
<protein>
    <submittedName>
        <fullName evidence="1">Uncharacterized protein</fullName>
    </submittedName>
</protein>
<evidence type="ECO:0000313" key="2">
    <source>
        <dbReference type="Proteomes" id="UP000652761"/>
    </source>
</evidence>